<dbReference type="InterPro" id="IPR051450">
    <property type="entry name" value="Gfo/Idh/MocA_Oxidoreductases"/>
</dbReference>
<dbReference type="InterPro" id="IPR036291">
    <property type="entry name" value="NAD(P)-bd_dom_sf"/>
</dbReference>
<evidence type="ECO:0000259" key="1">
    <source>
        <dbReference type="Pfam" id="PF01408"/>
    </source>
</evidence>
<dbReference type="Gene3D" id="3.40.50.720">
    <property type="entry name" value="NAD(P)-binding Rossmann-like Domain"/>
    <property type="match status" value="1"/>
</dbReference>
<dbReference type="InterPro" id="IPR000683">
    <property type="entry name" value="Gfo/Idh/MocA-like_OxRdtase_N"/>
</dbReference>
<dbReference type="SUPFAM" id="SSF55347">
    <property type="entry name" value="Glyceraldehyde-3-phosphate dehydrogenase-like, C-terminal domain"/>
    <property type="match status" value="1"/>
</dbReference>
<dbReference type="RefSeq" id="WP_309488653.1">
    <property type="nucleotide sequence ID" value="NZ_JAENIG010000002.1"/>
</dbReference>
<dbReference type="PANTHER" id="PTHR43377">
    <property type="entry name" value="BILIVERDIN REDUCTASE A"/>
    <property type="match status" value="1"/>
</dbReference>
<keyword evidence="4" id="KW-1185">Reference proteome</keyword>
<organism evidence="3 4">
    <name type="scientific">Oceaniferula flava</name>
    <dbReference type="NCBI Taxonomy" id="2800421"/>
    <lineage>
        <taxon>Bacteria</taxon>
        <taxon>Pseudomonadati</taxon>
        <taxon>Verrucomicrobiota</taxon>
        <taxon>Verrucomicrobiia</taxon>
        <taxon>Verrucomicrobiales</taxon>
        <taxon>Verrucomicrobiaceae</taxon>
        <taxon>Oceaniferula</taxon>
    </lineage>
</organism>
<protein>
    <submittedName>
        <fullName evidence="3">Gfo/Idh/MocA family oxidoreductase</fullName>
    </submittedName>
</protein>
<dbReference type="AlphaFoldDB" id="A0AAE2SD12"/>
<accession>A0AAE2SD12</accession>
<dbReference type="SUPFAM" id="SSF51735">
    <property type="entry name" value="NAD(P)-binding Rossmann-fold domains"/>
    <property type="match status" value="1"/>
</dbReference>
<feature type="domain" description="GFO/IDH/MocA-like oxidoreductase" evidence="2">
    <location>
        <begin position="125"/>
        <end position="232"/>
    </location>
</feature>
<evidence type="ECO:0000313" key="4">
    <source>
        <dbReference type="Proteomes" id="UP000634206"/>
    </source>
</evidence>
<name>A0AAE2SD12_9BACT</name>
<dbReference type="Pfam" id="PF22725">
    <property type="entry name" value="GFO_IDH_MocA_C3"/>
    <property type="match status" value="1"/>
</dbReference>
<dbReference type="InterPro" id="IPR055170">
    <property type="entry name" value="GFO_IDH_MocA-like_dom"/>
</dbReference>
<dbReference type="Gene3D" id="3.30.360.10">
    <property type="entry name" value="Dihydrodipicolinate Reductase, domain 2"/>
    <property type="match status" value="1"/>
</dbReference>
<dbReference type="EMBL" id="JAENIG010000002">
    <property type="protein sequence ID" value="MBK1854046.1"/>
    <property type="molecule type" value="Genomic_DNA"/>
</dbReference>
<proteinExistence type="predicted"/>
<evidence type="ECO:0000259" key="2">
    <source>
        <dbReference type="Pfam" id="PF22725"/>
    </source>
</evidence>
<dbReference type="Pfam" id="PF01408">
    <property type="entry name" value="GFO_IDH_MocA"/>
    <property type="match status" value="1"/>
</dbReference>
<dbReference type="Proteomes" id="UP000634206">
    <property type="component" value="Unassembled WGS sequence"/>
</dbReference>
<comment type="caution">
    <text evidence="3">The sequence shown here is derived from an EMBL/GenBank/DDBJ whole genome shotgun (WGS) entry which is preliminary data.</text>
</comment>
<feature type="domain" description="Gfo/Idh/MocA-like oxidoreductase N-terminal" evidence="1">
    <location>
        <begin position="9"/>
        <end position="107"/>
    </location>
</feature>
<dbReference type="PANTHER" id="PTHR43377:SF6">
    <property type="entry name" value="GFO_IDH_MOCA-LIKE OXIDOREDUCTASE N-TERMINAL DOMAIN-CONTAINING PROTEIN"/>
    <property type="match status" value="1"/>
</dbReference>
<evidence type="ECO:0000313" key="3">
    <source>
        <dbReference type="EMBL" id="MBK1854046.1"/>
    </source>
</evidence>
<dbReference type="GO" id="GO:0000166">
    <property type="term" value="F:nucleotide binding"/>
    <property type="evidence" value="ECO:0007669"/>
    <property type="project" value="InterPro"/>
</dbReference>
<sequence length="309" mass="33169">MRERKDLSLGLIGCGVWGRVILRDLLSLGVRVHVIEANAEAAAKVQGAHQVSAELHELGAVDGVIVATPATTHAEVITALDAQGSEAPIFCEKPLADNSSGAQVLLDREGPPLFVMHIWCFHPGVRTLKELYQQGLIGELTQIRSARCNWTSPRRDVDTLANLAPHDLSIFQYILGELPEPSSAMAEEIDGQVVGCTVFFKNSDGADCLLDVSNRYAKKRREVRLHGSEGVLVLPDDTAGVVQHIAAGGFIEADSTTDYVYASVSALITELEAFLDALISGDFSSLCSVRGGAEVVFTIDTIRKHILGG</sequence>
<gene>
    <name evidence="3" type="ORF">JIN83_03695</name>
</gene>
<reference evidence="3" key="1">
    <citation type="submission" date="2021-01" db="EMBL/GenBank/DDBJ databases">
        <title>Modified the classification status of verrucomicrobia.</title>
        <authorList>
            <person name="Feng X."/>
        </authorList>
    </citation>
    <scope>NUCLEOTIDE SEQUENCE</scope>
    <source>
        <strain evidence="3">5K15</strain>
    </source>
</reference>